<organism evidence="1 2">
    <name type="scientific">Senna tora</name>
    <dbReference type="NCBI Taxonomy" id="362788"/>
    <lineage>
        <taxon>Eukaryota</taxon>
        <taxon>Viridiplantae</taxon>
        <taxon>Streptophyta</taxon>
        <taxon>Embryophyta</taxon>
        <taxon>Tracheophyta</taxon>
        <taxon>Spermatophyta</taxon>
        <taxon>Magnoliopsida</taxon>
        <taxon>eudicotyledons</taxon>
        <taxon>Gunneridae</taxon>
        <taxon>Pentapetalae</taxon>
        <taxon>rosids</taxon>
        <taxon>fabids</taxon>
        <taxon>Fabales</taxon>
        <taxon>Fabaceae</taxon>
        <taxon>Caesalpinioideae</taxon>
        <taxon>Cassia clade</taxon>
        <taxon>Senna</taxon>
    </lineage>
</organism>
<keyword evidence="2" id="KW-1185">Reference proteome</keyword>
<accession>A0A834WHI4</accession>
<reference evidence="1" key="1">
    <citation type="submission" date="2020-09" db="EMBL/GenBank/DDBJ databases">
        <title>Genome-Enabled Discovery of Anthraquinone Biosynthesis in Senna tora.</title>
        <authorList>
            <person name="Kang S.-H."/>
            <person name="Pandey R.P."/>
            <person name="Lee C.-M."/>
            <person name="Sim J.-S."/>
            <person name="Jeong J.-T."/>
            <person name="Choi B.-S."/>
            <person name="Jung M."/>
            <person name="Ginzburg D."/>
            <person name="Zhao K."/>
            <person name="Won S.Y."/>
            <person name="Oh T.-J."/>
            <person name="Yu Y."/>
            <person name="Kim N.-H."/>
            <person name="Lee O.R."/>
            <person name="Lee T.-H."/>
            <person name="Bashyal P."/>
            <person name="Kim T.-S."/>
            <person name="Lee W.-H."/>
            <person name="Kawkins C."/>
            <person name="Kim C.-K."/>
            <person name="Kim J.S."/>
            <person name="Ahn B.O."/>
            <person name="Rhee S.Y."/>
            <person name="Sohng J.K."/>
        </authorList>
    </citation>
    <scope>NUCLEOTIDE SEQUENCE</scope>
    <source>
        <tissue evidence="1">Leaf</tissue>
    </source>
</reference>
<dbReference type="EMBL" id="JAAIUW010000009">
    <property type="protein sequence ID" value="KAF7817234.1"/>
    <property type="molecule type" value="Genomic_DNA"/>
</dbReference>
<sequence>MDMATFATPASRRPASLYRRGTGSIGHNWGMTSNRASASAITSSTVLRAPQNASTINHNGTRNQLSTRKSLNYEYMIRNKLDHMCSSPQWWAPITPWGIPSVTRVSESRKARTRGGSIPSCIRVLITEASSPPDMLGTRTPRIAAALTSAWWPNRTTANASP</sequence>
<dbReference type="Proteomes" id="UP000634136">
    <property type="component" value="Unassembled WGS sequence"/>
</dbReference>
<gene>
    <name evidence="1" type="ORF">G2W53_031203</name>
</gene>
<proteinExistence type="predicted"/>
<evidence type="ECO:0000313" key="1">
    <source>
        <dbReference type="EMBL" id="KAF7817234.1"/>
    </source>
</evidence>
<evidence type="ECO:0000313" key="2">
    <source>
        <dbReference type="Proteomes" id="UP000634136"/>
    </source>
</evidence>
<dbReference type="AlphaFoldDB" id="A0A834WHI4"/>
<protein>
    <submittedName>
        <fullName evidence="1">Uncharacterized protein</fullName>
    </submittedName>
</protein>
<name>A0A834WHI4_9FABA</name>
<comment type="caution">
    <text evidence="1">The sequence shown here is derived from an EMBL/GenBank/DDBJ whole genome shotgun (WGS) entry which is preliminary data.</text>
</comment>